<dbReference type="SUPFAM" id="SSF82919">
    <property type="entry name" value="Zn-finger domain of Sec23/24"/>
    <property type="match status" value="1"/>
</dbReference>
<keyword evidence="3 9" id="KW-0256">Endoplasmic reticulum</keyword>
<name>A0ABR2LM91_9ASPA</name>
<keyword evidence="4 9" id="KW-0862">Zinc</keyword>
<dbReference type="InterPro" id="IPR036465">
    <property type="entry name" value="vWFA_dom_sf"/>
</dbReference>
<evidence type="ECO:0000256" key="2">
    <source>
        <dbReference type="ARBA" id="ARBA00022723"/>
    </source>
</evidence>
<evidence type="ECO:0000313" key="16">
    <source>
        <dbReference type="Proteomes" id="UP001412067"/>
    </source>
</evidence>
<reference evidence="15 16" key="1">
    <citation type="journal article" date="2022" name="Nat. Plants">
        <title>Genomes of leafy and leafless Platanthera orchids illuminate the evolution of mycoheterotrophy.</title>
        <authorList>
            <person name="Li M.H."/>
            <person name="Liu K.W."/>
            <person name="Li Z."/>
            <person name="Lu H.C."/>
            <person name="Ye Q.L."/>
            <person name="Zhang D."/>
            <person name="Wang J.Y."/>
            <person name="Li Y.F."/>
            <person name="Zhong Z.M."/>
            <person name="Liu X."/>
            <person name="Yu X."/>
            <person name="Liu D.K."/>
            <person name="Tu X.D."/>
            <person name="Liu B."/>
            <person name="Hao Y."/>
            <person name="Liao X.Y."/>
            <person name="Jiang Y.T."/>
            <person name="Sun W.H."/>
            <person name="Chen J."/>
            <person name="Chen Y.Q."/>
            <person name="Ai Y."/>
            <person name="Zhai J.W."/>
            <person name="Wu S.S."/>
            <person name="Zhou Z."/>
            <person name="Hsiao Y.Y."/>
            <person name="Wu W.L."/>
            <person name="Chen Y.Y."/>
            <person name="Lin Y.F."/>
            <person name="Hsu J.L."/>
            <person name="Li C.Y."/>
            <person name="Wang Z.W."/>
            <person name="Zhao X."/>
            <person name="Zhong W.Y."/>
            <person name="Ma X.K."/>
            <person name="Ma L."/>
            <person name="Huang J."/>
            <person name="Chen G.Z."/>
            <person name="Huang M.Z."/>
            <person name="Huang L."/>
            <person name="Peng D.H."/>
            <person name="Luo Y.B."/>
            <person name="Zou S.Q."/>
            <person name="Chen S.P."/>
            <person name="Lan S."/>
            <person name="Tsai W.C."/>
            <person name="Van de Peer Y."/>
            <person name="Liu Z.J."/>
        </authorList>
    </citation>
    <scope>NUCLEOTIDE SEQUENCE [LARGE SCALE GENOMIC DNA]</scope>
    <source>
        <strain evidence="15">Lor288</strain>
    </source>
</reference>
<feature type="domain" description="Sec23/Sec24 beta-sandwich" evidence="14">
    <location>
        <begin position="432"/>
        <end position="532"/>
    </location>
</feature>
<dbReference type="InterPro" id="IPR006896">
    <property type="entry name" value="Sec23/24_trunk_dom"/>
</dbReference>
<keyword evidence="6 9" id="KW-0653">Protein transport</keyword>
<evidence type="ECO:0000259" key="13">
    <source>
        <dbReference type="Pfam" id="PF04815"/>
    </source>
</evidence>
<evidence type="ECO:0000256" key="1">
    <source>
        <dbReference type="ARBA" id="ARBA00022448"/>
    </source>
</evidence>
<dbReference type="InterPro" id="IPR006900">
    <property type="entry name" value="Sec23/24_helical_dom"/>
</dbReference>
<evidence type="ECO:0000256" key="6">
    <source>
        <dbReference type="ARBA" id="ARBA00022927"/>
    </source>
</evidence>
<feature type="domain" description="Sec23/Sec24 trunk" evidence="12">
    <location>
        <begin position="163"/>
        <end position="417"/>
    </location>
</feature>
<keyword evidence="1 9" id="KW-0813">Transport</keyword>
<evidence type="ECO:0000256" key="7">
    <source>
        <dbReference type="ARBA" id="ARBA00023136"/>
    </source>
</evidence>
<dbReference type="InterPro" id="IPR029006">
    <property type="entry name" value="ADF-H/Gelsolin-like_dom_sf"/>
</dbReference>
<evidence type="ECO:0000256" key="9">
    <source>
        <dbReference type="RuleBase" id="RU365030"/>
    </source>
</evidence>
<keyword evidence="16" id="KW-1185">Reference proteome</keyword>
<evidence type="ECO:0000259" key="10">
    <source>
        <dbReference type="Pfam" id="PF00626"/>
    </source>
</evidence>
<dbReference type="Pfam" id="PF04810">
    <property type="entry name" value="zf-Sec23_Sec24"/>
    <property type="match status" value="1"/>
</dbReference>
<feature type="domain" description="Zinc finger Sec23/Sec24-type" evidence="11">
    <location>
        <begin position="53"/>
        <end position="89"/>
    </location>
</feature>
<dbReference type="Gene3D" id="3.40.20.10">
    <property type="entry name" value="Severin"/>
    <property type="match status" value="1"/>
</dbReference>
<protein>
    <recommendedName>
        <fullName evidence="9">Protein transport protein SEC23</fullName>
    </recommendedName>
</protein>
<dbReference type="InterPro" id="IPR007123">
    <property type="entry name" value="Gelsolin-like_dom"/>
</dbReference>
<evidence type="ECO:0000256" key="8">
    <source>
        <dbReference type="ARBA" id="ARBA00023329"/>
    </source>
</evidence>
<dbReference type="Pfam" id="PF00626">
    <property type="entry name" value="Gelsolin"/>
    <property type="match status" value="1"/>
</dbReference>
<keyword evidence="8 9" id="KW-0968">Cytoplasmic vesicle</keyword>
<evidence type="ECO:0000259" key="12">
    <source>
        <dbReference type="Pfam" id="PF04811"/>
    </source>
</evidence>
<dbReference type="InterPro" id="IPR036174">
    <property type="entry name" value="Znf_Sec23_Sec24_sf"/>
</dbReference>
<comment type="function">
    <text evidence="9">Component of the coat protein complex II (COPII) which promotes the formation of transport vesicles from the endoplasmic reticulum (ER). The coat has two main functions, the physical deformation of the endoplasmic reticulum membrane into vesicles and the selection of cargo molecules.</text>
</comment>
<dbReference type="InterPro" id="IPR012990">
    <property type="entry name" value="Beta-sandwich_Sec23_24"/>
</dbReference>
<comment type="caution">
    <text evidence="15">The sequence shown here is derived from an EMBL/GenBank/DDBJ whole genome shotgun (WGS) entry which is preliminary data.</text>
</comment>
<feature type="domain" description="Sec23/Sec24 helical" evidence="13">
    <location>
        <begin position="545"/>
        <end position="643"/>
    </location>
</feature>
<proteinExistence type="inferred from homology"/>
<sequence>MDFSELEAAEGLRWPWNAWPSSRSDAAAIVVPLSVIYTPLMPLPDLPLLPYEPLSCSRCCATLNPYARVDYRSALWICPFCHDKNPFPRSHAGIADHNVPAELFPTHSTVEYLLPNKNPNPFTSPSSVLNSSFSSNTLFTSSTSSLIPLPVSAPPPMAVSAPTPAFVFVVDVCSPEEELRALKNEILHVVANLPENSLVGLVSFGSMVWVHDLGYTECSRVVLFSGDRELSSVKVQKLLGISHQRNPKQATSQPLQKQGFLLPVSECEFNFTTAVEELHNSSTALPGHRPLRATGVAISTSTALLEGCSPNFGGRIMVFTSGPATTGPGMVAETDHRKAIRTQRDIINGNAFLYRKAQNFYQKLAQKLLERSLVFDLFACSLDQVGAAEMRFPIETSGGLLILAESFESEQFKKCLRHIFKHEEADRLDMKFDATIELVTTKEVKICGALGPCLSLRNQNSLASEKEVGQGGTSSWKTSTLTSKTSIGFIFQVGGNLANEPGPVFFVQFKTRYRHGDGSIRLRATTASRRWVDRLRPLDVRTGFDQEAAATIMARVGVSRAEDYHARDVIRWLDKMLIRFTAKFGEYAPEHPSSFRLLPGFSLYPQFMYHLRRSQFIDILNYSPDETAFFRVALNREGVNGSLVMIQPALLRYGFDGPPSPALLDTSSVTPDVILLFDSYFHVVIHYGSKIAQWRKLGFDKDQRNENLWKLLEAAEMDAEELIEGRIPAPRLIRCDQHSSQARFMLARLNPSATQKTRHVDGSEVVFTDDVSLQDFLEHLQSLAVQG</sequence>
<dbReference type="Pfam" id="PF08033">
    <property type="entry name" value="Sec23_BS"/>
    <property type="match status" value="1"/>
</dbReference>
<dbReference type="Pfam" id="PF04811">
    <property type="entry name" value="Sec23_trunk"/>
    <property type="match status" value="1"/>
</dbReference>
<dbReference type="InterPro" id="IPR006895">
    <property type="entry name" value="Znf_Sec23_Sec24"/>
</dbReference>
<dbReference type="Gene3D" id="1.20.120.730">
    <property type="entry name" value="Sec23/Sec24 helical domain"/>
    <property type="match status" value="1"/>
</dbReference>
<dbReference type="InterPro" id="IPR036180">
    <property type="entry name" value="Gelsolin-like_dom_sf"/>
</dbReference>
<keyword evidence="5 9" id="KW-0931">ER-Golgi transport</keyword>
<dbReference type="InterPro" id="IPR036175">
    <property type="entry name" value="Sec23/24_helical_dom_sf"/>
</dbReference>
<dbReference type="PANTHER" id="PTHR11141:SF22">
    <property type="entry name" value="PROTEIN TRANSPORT PROTEIN SEC23 G"/>
    <property type="match status" value="1"/>
</dbReference>
<feature type="domain" description="Gelsolin-like" evidence="10">
    <location>
        <begin position="659"/>
        <end position="745"/>
    </location>
</feature>
<dbReference type="SUPFAM" id="SSF82754">
    <property type="entry name" value="C-terminal, gelsolin-like domain of Sec23/24"/>
    <property type="match status" value="1"/>
</dbReference>
<keyword evidence="9" id="KW-0963">Cytoplasm</keyword>
<comment type="subcellular location">
    <subcellularLocation>
        <location evidence="9">Cytoplasmic vesicle</location>
        <location evidence="9">COPII-coated vesicle membrane</location>
        <topology evidence="9">Peripheral membrane protein</topology>
        <orientation evidence="9">Cytoplasmic side</orientation>
    </subcellularLocation>
    <subcellularLocation>
        <location evidence="9">Endoplasmic reticulum membrane</location>
        <topology evidence="9">Peripheral membrane protein</topology>
        <orientation evidence="9">Cytoplasmic side</orientation>
    </subcellularLocation>
</comment>
<evidence type="ECO:0000256" key="3">
    <source>
        <dbReference type="ARBA" id="ARBA00022824"/>
    </source>
</evidence>
<dbReference type="Pfam" id="PF04815">
    <property type="entry name" value="Sec23_helical"/>
    <property type="match status" value="1"/>
</dbReference>
<dbReference type="PANTHER" id="PTHR11141">
    <property type="entry name" value="PROTEIN TRANSPORT PROTEIN SEC23"/>
    <property type="match status" value="1"/>
</dbReference>
<dbReference type="EMBL" id="JBBWWR010000018">
    <property type="protein sequence ID" value="KAK8943846.1"/>
    <property type="molecule type" value="Genomic_DNA"/>
</dbReference>
<organism evidence="15 16">
    <name type="scientific">Platanthera guangdongensis</name>
    <dbReference type="NCBI Taxonomy" id="2320717"/>
    <lineage>
        <taxon>Eukaryota</taxon>
        <taxon>Viridiplantae</taxon>
        <taxon>Streptophyta</taxon>
        <taxon>Embryophyta</taxon>
        <taxon>Tracheophyta</taxon>
        <taxon>Spermatophyta</taxon>
        <taxon>Magnoliopsida</taxon>
        <taxon>Liliopsida</taxon>
        <taxon>Asparagales</taxon>
        <taxon>Orchidaceae</taxon>
        <taxon>Orchidoideae</taxon>
        <taxon>Orchideae</taxon>
        <taxon>Orchidinae</taxon>
        <taxon>Platanthera</taxon>
    </lineage>
</organism>
<dbReference type="Proteomes" id="UP001412067">
    <property type="component" value="Unassembled WGS sequence"/>
</dbReference>
<dbReference type="Gene3D" id="2.60.40.1670">
    <property type="entry name" value="beta-sandwich domain of Sec23/24"/>
    <property type="match status" value="1"/>
</dbReference>
<dbReference type="Gene3D" id="3.40.50.410">
    <property type="entry name" value="von Willebrand factor, type A domain"/>
    <property type="match status" value="1"/>
</dbReference>
<evidence type="ECO:0000259" key="11">
    <source>
        <dbReference type="Pfam" id="PF04810"/>
    </source>
</evidence>
<keyword evidence="2 9" id="KW-0479">Metal-binding</keyword>
<gene>
    <name evidence="15" type="ORF">KSP40_PGU022460</name>
</gene>
<dbReference type="SUPFAM" id="SSF53300">
    <property type="entry name" value="vWA-like"/>
    <property type="match status" value="1"/>
</dbReference>
<dbReference type="InterPro" id="IPR037364">
    <property type="entry name" value="Sec23"/>
</dbReference>
<dbReference type="SUPFAM" id="SSF81995">
    <property type="entry name" value="beta-sandwich domain of Sec23/24"/>
    <property type="match status" value="1"/>
</dbReference>
<evidence type="ECO:0000256" key="4">
    <source>
        <dbReference type="ARBA" id="ARBA00022833"/>
    </source>
</evidence>
<evidence type="ECO:0000313" key="15">
    <source>
        <dbReference type="EMBL" id="KAK8943846.1"/>
    </source>
</evidence>
<accession>A0ABR2LM91</accession>
<keyword evidence="7 9" id="KW-0472">Membrane</keyword>
<evidence type="ECO:0000256" key="5">
    <source>
        <dbReference type="ARBA" id="ARBA00022892"/>
    </source>
</evidence>
<comment type="similarity">
    <text evidence="9">Belongs to the SEC23/SEC24 family. SEC23 subfamily.</text>
</comment>
<evidence type="ECO:0000259" key="14">
    <source>
        <dbReference type="Pfam" id="PF08033"/>
    </source>
</evidence>
<dbReference type="SUPFAM" id="SSF81811">
    <property type="entry name" value="Helical domain of Sec23/24"/>
    <property type="match status" value="1"/>
</dbReference>